<dbReference type="EC" id="2.7.13.3" evidence="2"/>
<dbReference type="PRINTS" id="PR00344">
    <property type="entry name" value="BCTRLSENSOR"/>
</dbReference>
<sequence length="443" mass="49832">MLDTSTETSFILIVDDTLTNLEIISEALIGAGFEVATAVDGKKALEQIQIRVPDLILLDVMMPIMDGFETCKNLKIQPETHDIPVIFMTAITDTNSKVEALSLGAVDYITKPFHKAEVLARISSHLQLRSLNKNLEKRVTERTAELNQALKDLQDYQLQLVQQEKMSVLGQLVTGLAHEINNPVSCIYGNLGHALTYFENMNKLINLYQSYYPHPVQEIQDEISEMDLAYVRSDLPNLIFSMKEGIQRIRDISRSLRIFSRSDTEKKIQFDIHEGIDSTILILKHRLKGSENHPDIEIKRDYGVIPQVNCFPGQLNQVFMNILANAIDALEESFSHKYSSIIDSAVTDNQKLMAETPKIIIQTMLSEDQSHALIKIQDNGIGMPHQIKERIFDNLFTTKPVGKGTGLGLSISRQIIIQKHGGKLEVNSEPGRGSEFIINIPIE</sequence>
<dbReference type="PANTHER" id="PTHR43065:SF10">
    <property type="entry name" value="PEROXIDE STRESS-ACTIVATED HISTIDINE KINASE MAK3"/>
    <property type="match status" value="1"/>
</dbReference>
<dbReference type="CDD" id="cd19920">
    <property type="entry name" value="REC_PA4781-like"/>
    <property type="match status" value="1"/>
</dbReference>
<keyword evidence="5" id="KW-0547">Nucleotide-binding</keyword>
<dbReference type="InterPro" id="IPR011006">
    <property type="entry name" value="CheY-like_superfamily"/>
</dbReference>
<feature type="domain" description="Histidine kinase" evidence="11">
    <location>
        <begin position="175"/>
        <end position="443"/>
    </location>
</feature>
<dbReference type="SMART" id="SM00448">
    <property type="entry name" value="REC"/>
    <property type="match status" value="1"/>
</dbReference>
<accession>A0A1Z4KNA8</accession>
<dbReference type="InterPro" id="IPR003594">
    <property type="entry name" value="HATPase_dom"/>
</dbReference>
<dbReference type="Gene3D" id="1.10.287.130">
    <property type="match status" value="1"/>
</dbReference>
<keyword evidence="6" id="KW-0418">Kinase</keyword>
<evidence type="ECO:0000313" key="13">
    <source>
        <dbReference type="EMBL" id="BAY70485.1"/>
    </source>
</evidence>
<keyword evidence="7" id="KW-0067">ATP-binding</keyword>
<dbReference type="Pfam" id="PF00072">
    <property type="entry name" value="Response_reg"/>
    <property type="match status" value="1"/>
</dbReference>
<dbReference type="SUPFAM" id="SSF52172">
    <property type="entry name" value="CheY-like"/>
    <property type="match status" value="1"/>
</dbReference>
<keyword evidence="3 9" id="KW-0597">Phosphoprotein</keyword>
<keyword evidence="4" id="KW-0808">Transferase</keyword>
<reference evidence="13 14" key="1">
    <citation type="submission" date="2017-06" db="EMBL/GenBank/DDBJ databases">
        <title>Genome sequencing of cyanobaciteial culture collection at National Institute for Environmental Studies (NIES).</title>
        <authorList>
            <person name="Hirose Y."/>
            <person name="Shimura Y."/>
            <person name="Fujisawa T."/>
            <person name="Nakamura Y."/>
            <person name="Kawachi M."/>
        </authorList>
    </citation>
    <scope>NUCLEOTIDE SEQUENCE [LARGE SCALE GENOMIC DNA]</scope>
    <source>
        <strain evidence="13 14">NIES-23</strain>
    </source>
</reference>
<evidence type="ECO:0000256" key="6">
    <source>
        <dbReference type="ARBA" id="ARBA00022777"/>
    </source>
</evidence>
<dbReference type="SMART" id="SM00387">
    <property type="entry name" value="HATPase_c"/>
    <property type="match status" value="1"/>
</dbReference>
<feature type="modified residue" description="4-aspartylphosphate" evidence="9">
    <location>
        <position position="59"/>
    </location>
</feature>
<gene>
    <name evidence="13" type="ORF">NIES23_32890</name>
</gene>
<dbReference type="SUPFAM" id="SSF47384">
    <property type="entry name" value="Homodimeric domain of signal transducing histidine kinase"/>
    <property type="match status" value="1"/>
</dbReference>
<feature type="coiled-coil region" evidence="10">
    <location>
        <begin position="132"/>
        <end position="166"/>
    </location>
</feature>
<name>A0A1Z4KNA8_ANAVA</name>
<dbReference type="GO" id="GO:0000155">
    <property type="term" value="F:phosphorelay sensor kinase activity"/>
    <property type="evidence" value="ECO:0007669"/>
    <property type="project" value="InterPro"/>
</dbReference>
<dbReference type="EMBL" id="AP018216">
    <property type="protein sequence ID" value="BAY70485.1"/>
    <property type="molecule type" value="Genomic_DNA"/>
</dbReference>
<dbReference type="Gene3D" id="3.30.565.10">
    <property type="entry name" value="Histidine kinase-like ATPase, C-terminal domain"/>
    <property type="match status" value="1"/>
</dbReference>
<evidence type="ECO:0000256" key="3">
    <source>
        <dbReference type="ARBA" id="ARBA00022553"/>
    </source>
</evidence>
<comment type="catalytic activity">
    <reaction evidence="1">
        <text>ATP + protein L-histidine = ADP + protein N-phospho-L-histidine.</text>
        <dbReference type="EC" id="2.7.13.3"/>
    </reaction>
</comment>
<proteinExistence type="predicted"/>
<evidence type="ECO:0000256" key="9">
    <source>
        <dbReference type="PROSITE-ProRule" id="PRU00169"/>
    </source>
</evidence>
<evidence type="ECO:0000259" key="12">
    <source>
        <dbReference type="PROSITE" id="PS50110"/>
    </source>
</evidence>
<evidence type="ECO:0000256" key="5">
    <source>
        <dbReference type="ARBA" id="ARBA00022741"/>
    </source>
</evidence>
<organism evidence="13 14">
    <name type="scientific">Trichormus variabilis NIES-23</name>
    <dbReference type="NCBI Taxonomy" id="1973479"/>
    <lineage>
        <taxon>Bacteria</taxon>
        <taxon>Bacillati</taxon>
        <taxon>Cyanobacteriota</taxon>
        <taxon>Cyanophyceae</taxon>
        <taxon>Nostocales</taxon>
        <taxon>Nostocaceae</taxon>
        <taxon>Trichormus</taxon>
    </lineage>
</organism>
<evidence type="ECO:0000259" key="11">
    <source>
        <dbReference type="PROSITE" id="PS50109"/>
    </source>
</evidence>
<dbReference type="GO" id="GO:0005524">
    <property type="term" value="F:ATP binding"/>
    <property type="evidence" value="ECO:0007669"/>
    <property type="project" value="UniProtKB-KW"/>
</dbReference>
<keyword evidence="8" id="KW-0902">Two-component regulatory system</keyword>
<dbReference type="InterPro" id="IPR001789">
    <property type="entry name" value="Sig_transdc_resp-reg_receiver"/>
</dbReference>
<feature type="domain" description="Response regulatory" evidence="12">
    <location>
        <begin position="10"/>
        <end position="126"/>
    </location>
</feature>
<evidence type="ECO:0000256" key="8">
    <source>
        <dbReference type="ARBA" id="ARBA00023012"/>
    </source>
</evidence>
<dbReference type="AlphaFoldDB" id="A0A1Z4KNA8"/>
<dbReference type="Pfam" id="PF02518">
    <property type="entry name" value="HATPase_c"/>
    <property type="match status" value="1"/>
</dbReference>
<dbReference type="InterPro" id="IPR036097">
    <property type="entry name" value="HisK_dim/P_sf"/>
</dbReference>
<evidence type="ECO:0000256" key="7">
    <source>
        <dbReference type="ARBA" id="ARBA00022840"/>
    </source>
</evidence>
<dbReference type="PROSITE" id="PS50109">
    <property type="entry name" value="HIS_KIN"/>
    <property type="match status" value="1"/>
</dbReference>
<evidence type="ECO:0000313" key="14">
    <source>
        <dbReference type="Proteomes" id="UP000217507"/>
    </source>
</evidence>
<evidence type="ECO:0000256" key="4">
    <source>
        <dbReference type="ARBA" id="ARBA00022679"/>
    </source>
</evidence>
<dbReference type="InterPro" id="IPR036890">
    <property type="entry name" value="HATPase_C_sf"/>
</dbReference>
<dbReference type="PANTHER" id="PTHR43065">
    <property type="entry name" value="SENSOR HISTIDINE KINASE"/>
    <property type="match status" value="1"/>
</dbReference>
<dbReference type="Gene3D" id="3.40.50.2300">
    <property type="match status" value="1"/>
</dbReference>
<protein>
    <recommendedName>
        <fullName evidence="2">histidine kinase</fullName>
        <ecNumber evidence="2">2.7.13.3</ecNumber>
    </recommendedName>
</protein>
<dbReference type="Proteomes" id="UP000217507">
    <property type="component" value="Chromosome"/>
</dbReference>
<dbReference type="InterPro" id="IPR004358">
    <property type="entry name" value="Sig_transdc_His_kin-like_C"/>
</dbReference>
<dbReference type="PROSITE" id="PS50110">
    <property type="entry name" value="RESPONSE_REGULATORY"/>
    <property type="match status" value="1"/>
</dbReference>
<dbReference type="SUPFAM" id="SSF55874">
    <property type="entry name" value="ATPase domain of HSP90 chaperone/DNA topoisomerase II/histidine kinase"/>
    <property type="match status" value="1"/>
</dbReference>
<evidence type="ECO:0000256" key="10">
    <source>
        <dbReference type="SAM" id="Coils"/>
    </source>
</evidence>
<evidence type="ECO:0000256" key="1">
    <source>
        <dbReference type="ARBA" id="ARBA00000085"/>
    </source>
</evidence>
<dbReference type="InterPro" id="IPR005467">
    <property type="entry name" value="His_kinase_dom"/>
</dbReference>
<evidence type="ECO:0000256" key="2">
    <source>
        <dbReference type="ARBA" id="ARBA00012438"/>
    </source>
</evidence>
<keyword evidence="10" id="KW-0175">Coiled coil</keyword>